<dbReference type="GO" id="GO:0005634">
    <property type="term" value="C:nucleus"/>
    <property type="evidence" value="ECO:0007669"/>
    <property type="project" value="UniProtKB-SubCell"/>
</dbReference>
<dbReference type="Pfam" id="PF00641">
    <property type="entry name" value="Zn_ribbon_RanBP"/>
    <property type="match status" value="2"/>
</dbReference>
<keyword evidence="3" id="KW-0863">Zinc-finger</keyword>
<keyword evidence="10" id="KW-1185">Reference proteome</keyword>
<keyword evidence="4" id="KW-0862">Zinc</keyword>
<keyword evidence="5" id="KW-0694">RNA-binding</keyword>
<evidence type="ECO:0000313" key="10">
    <source>
        <dbReference type="Proteomes" id="UP000257109"/>
    </source>
</evidence>
<dbReference type="InterPro" id="IPR036443">
    <property type="entry name" value="Znf_RanBP2_sf"/>
</dbReference>
<dbReference type="OrthoDB" id="1878647at2759"/>
<gene>
    <name evidence="9" type="ORF">CR513_10650</name>
</gene>
<evidence type="ECO:0000256" key="2">
    <source>
        <dbReference type="ARBA" id="ARBA00022723"/>
    </source>
</evidence>
<name>A0A371HRV9_MUCPR</name>
<feature type="non-terminal residue" evidence="9">
    <location>
        <position position="152"/>
    </location>
</feature>
<reference evidence="9" key="1">
    <citation type="submission" date="2018-05" db="EMBL/GenBank/DDBJ databases">
        <title>Draft genome of Mucuna pruriens seed.</title>
        <authorList>
            <person name="Nnadi N.E."/>
            <person name="Vos R."/>
            <person name="Hasami M.H."/>
            <person name="Devisetty U.K."/>
            <person name="Aguiy J.C."/>
        </authorList>
    </citation>
    <scope>NUCLEOTIDE SEQUENCE [LARGE SCALE GENOMIC DNA]</scope>
    <source>
        <strain evidence="9">JCA_2017</strain>
    </source>
</reference>
<evidence type="ECO:0000256" key="6">
    <source>
        <dbReference type="ARBA" id="ARBA00023242"/>
    </source>
</evidence>
<dbReference type="STRING" id="157652.A0A371HRV9"/>
<dbReference type="SMART" id="SM00547">
    <property type="entry name" value="ZnF_RBZ"/>
    <property type="match status" value="2"/>
</dbReference>
<dbReference type="GO" id="GO:0003723">
    <property type="term" value="F:RNA binding"/>
    <property type="evidence" value="ECO:0007669"/>
    <property type="project" value="UniProtKB-KW"/>
</dbReference>
<feature type="domain" description="RanBP2-type" evidence="8">
    <location>
        <begin position="78"/>
        <end position="104"/>
    </location>
</feature>
<dbReference type="Gene3D" id="4.10.1060.10">
    <property type="entry name" value="Zinc finger, RanBP2-type"/>
    <property type="match status" value="2"/>
</dbReference>
<dbReference type="EMBL" id="QJKJ01001864">
    <property type="protein sequence ID" value="RDY05505.1"/>
    <property type="molecule type" value="Genomic_DNA"/>
</dbReference>
<feature type="domain" description="RanBP2-type" evidence="8">
    <location>
        <begin position="32"/>
        <end position="58"/>
    </location>
</feature>
<evidence type="ECO:0000259" key="8">
    <source>
        <dbReference type="SMART" id="SM00547"/>
    </source>
</evidence>
<dbReference type="PANTHER" id="PTHR23238">
    <property type="entry name" value="RNA BINDING PROTEIN"/>
    <property type="match status" value="1"/>
</dbReference>
<keyword evidence="2" id="KW-0479">Metal-binding</keyword>
<comment type="subcellular location">
    <subcellularLocation>
        <location evidence="1">Nucleus</location>
    </subcellularLocation>
</comment>
<feature type="region of interest" description="Disordered" evidence="7">
    <location>
        <begin position="56"/>
        <end position="79"/>
    </location>
</feature>
<dbReference type="InterPro" id="IPR001876">
    <property type="entry name" value="Znf_RanBP2"/>
</dbReference>
<evidence type="ECO:0000256" key="3">
    <source>
        <dbReference type="ARBA" id="ARBA00022771"/>
    </source>
</evidence>
<dbReference type="InterPro" id="IPR034870">
    <property type="entry name" value="TET_fam"/>
</dbReference>
<dbReference type="GO" id="GO:0006355">
    <property type="term" value="P:regulation of DNA-templated transcription"/>
    <property type="evidence" value="ECO:0007669"/>
    <property type="project" value="InterPro"/>
</dbReference>
<organism evidence="9 10">
    <name type="scientific">Mucuna pruriens</name>
    <name type="common">Velvet bean</name>
    <name type="synonym">Dolichos pruriens</name>
    <dbReference type="NCBI Taxonomy" id="157652"/>
    <lineage>
        <taxon>Eukaryota</taxon>
        <taxon>Viridiplantae</taxon>
        <taxon>Streptophyta</taxon>
        <taxon>Embryophyta</taxon>
        <taxon>Tracheophyta</taxon>
        <taxon>Spermatophyta</taxon>
        <taxon>Magnoliopsida</taxon>
        <taxon>eudicotyledons</taxon>
        <taxon>Gunneridae</taxon>
        <taxon>Pentapetalae</taxon>
        <taxon>rosids</taxon>
        <taxon>fabids</taxon>
        <taxon>Fabales</taxon>
        <taxon>Fabaceae</taxon>
        <taxon>Papilionoideae</taxon>
        <taxon>50 kb inversion clade</taxon>
        <taxon>NPAAA clade</taxon>
        <taxon>indigoferoid/millettioid clade</taxon>
        <taxon>Phaseoleae</taxon>
        <taxon>Mucuna</taxon>
    </lineage>
</organism>
<sequence>ALTCILPEQGPRLGFFPDDMSQKKDIDTTRDNDWICPKCGNINFSFRTVCNMRKCNTPKSESQVPKSDKNSDQKMPEGSWKCEKCNNINYPFRTKCNRKNCGADKPSESSKSPSAASVSTSTCLRVEKVQSCHPALLNWVSDMPVRFQRMTL</sequence>
<comment type="caution">
    <text evidence="9">The sequence shown here is derived from an EMBL/GenBank/DDBJ whole genome shotgun (WGS) entry which is preliminary data.</text>
</comment>
<evidence type="ECO:0000256" key="5">
    <source>
        <dbReference type="ARBA" id="ARBA00022884"/>
    </source>
</evidence>
<keyword evidence="6" id="KW-0539">Nucleus</keyword>
<accession>A0A371HRV9</accession>
<dbReference type="AlphaFoldDB" id="A0A371HRV9"/>
<dbReference type="Proteomes" id="UP000257109">
    <property type="component" value="Unassembled WGS sequence"/>
</dbReference>
<feature type="compositionally biased region" description="Basic and acidic residues" evidence="7">
    <location>
        <begin position="66"/>
        <end position="79"/>
    </location>
</feature>
<protein>
    <submittedName>
        <fullName evidence="9">RanBP2-type zinc finger protein</fullName>
    </submittedName>
</protein>
<proteinExistence type="predicted"/>
<evidence type="ECO:0000256" key="1">
    <source>
        <dbReference type="ARBA" id="ARBA00004123"/>
    </source>
</evidence>
<evidence type="ECO:0000256" key="7">
    <source>
        <dbReference type="SAM" id="MobiDB-lite"/>
    </source>
</evidence>
<evidence type="ECO:0000256" key="4">
    <source>
        <dbReference type="ARBA" id="ARBA00022833"/>
    </source>
</evidence>
<dbReference type="SUPFAM" id="SSF90209">
    <property type="entry name" value="Ran binding protein zinc finger-like"/>
    <property type="match status" value="2"/>
</dbReference>
<dbReference type="GO" id="GO:0008270">
    <property type="term" value="F:zinc ion binding"/>
    <property type="evidence" value="ECO:0007669"/>
    <property type="project" value="UniProtKB-KW"/>
</dbReference>
<feature type="non-terminal residue" evidence="9">
    <location>
        <position position="1"/>
    </location>
</feature>
<evidence type="ECO:0000313" key="9">
    <source>
        <dbReference type="EMBL" id="RDY05505.1"/>
    </source>
</evidence>